<dbReference type="EMBL" id="FTNU01000025">
    <property type="protein sequence ID" value="SIS08869.1"/>
    <property type="molecule type" value="Genomic_DNA"/>
</dbReference>
<proteinExistence type="predicted"/>
<dbReference type="Proteomes" id="UP000187495">
    <property type="component" value="Unassembled WGS sequence"/>
</dbReference>
<evidence type="ECO:0000313" key="3">
    <source>
        <dbReference type="Proteomes" id="UP000187495"/>
    </source>
</evidence>
<dbReference type="STRING" id="34061.B0189_09985"/>
<reference evidence="3" key="2">
    <citation type="submission" date="2017-01" db="EMBL/GenBank/DDBJ databases">
        <authorList>
            <person name="Varghese N."/>
            <person name="Submissions S."/>
        </authorList>
    </citation>
    <scope>NUCLEOTIDE SEQUENCE [LARGE SCALE GENOMIC DNA]</scope>
    <source>
        <strain evidence="3">DSM 21768</strain>
    </source>
</reference>
<evidence type="ECO:0008006" key="4">
    <source>
        <dbReference type="Google" id="ProtNLM"/>
    </source>
</evidence>
<dbReference type="RefSeq" id="WP_076556192.1">
    <property type="nucleotide sequence ID" value="NZ_FTNU01000025.1"/>
</dbReference>
<name>A0A1N7G8F2_9GAMM</name>
<dbReference type="AlphaFoldDB" id="A0A1N7G8F2"/>
<evidence type="ECO:0000313" key="1">
    <source>
        <dbReference type="EMBL" id="SIS08786.1"/>
    </source>
</evidence>
<dbReference type="EMBL" id="FTNU01000025">
    <property type="protein sequence ID" value="SIS08786.1"/>
    <property type="molecule type" value="Genomic_DNA"/>
</dbReference>
<evidence type="ECO:0000313" key="2">
    <source>
        <dbReference type="EMBL" id="SIS08869.1"/>
    </source>
</evidence>
<accession>A0A1N7G8F2</accession>
<reference evidence="2" key="1">
    <citation type="submission" date="2017-01" db="EMBL/GenBank/DDBJ databases">
        <authorList>
            <person name="Mah S.A."/>
            <person name="Swanson W.J."/>
            <person name="Moy G.W."/>
            <person name="Vacquier V.D."/>
        </authorList>
    </citation>
    <scope>NUCLEOTIDE SEQUENCE [LARGE SCALE GENOMIC DNA]</scope>
    <source>
        <strain evidence="2">DSM 21768</strain>
    </source>
</reference>
<gene>
    <name evidence="2" type="ORF">SAMN02745664_12519</name>
    <name evidence="1" type="ORF">SAMN02745664_1259</name>
</gene>
<organism evidence="2 3">
    <name type="scientific">Moraxella cuniculi DSM 21768</name>
    <dbReference type="NCBI Taxonomy" id="1122245"/>
    <lineage>
        <taxon>Bacteria</taxon>
        <taxon>Pseudomonadati</taxon>
        <taxon>Pseudomonadota</taxon>
        <taxon>Gammaproteobacteria</taxon>
        <taxon>Moraxellales</taxon>
        <taxon>Moraxellaceae</taxon>
        <taxon>Moraxella</taxon>
    </lineage>
</organism>
<sequence length="99" mass="11101">MITMNVNLIGASSVNFTTDEGAKYDYIKLIVLLENKTGYGSTSQVFKYEVSSLELDKEFSFIEPNKVYPCELHGEFKSNGKTAEFVASKVIFKSQQAKN</sequence>
<protein>
    <recommendedName>
        <fullName evidence="4">Single-strand binding protein family protein</fullName>
    </recommendedName>
</protein>
<keyword evidence="3" id="KW-1185">Reference proteome</keyword>